<dbReference type="AlphaFoldDB" id="A0AA39Z857"/>
<dbReference type="Proteomes" id="UP001174997">
    <property type="component" value="Unassembled WGS sequence"/>
</dbReference>
<protein>
    <submittedName>
        <fullName evidence="1">Uncharacterized protein</fullName>
    </submittedName>
</protein>
<reference evidence="1" key="1">
    <citation type="submission" date="2023-06" db="EMBL/GenBank/DDBJ databases">
        <title>Genome-scale phylogeny and comparative genomics of the fungal order Sordariales.</title>
        <authorList>
            <consortium name="Lawrence Berkeley National Laboratory"/>
            <person name="Hensen N."/>
            <person name="Bonometti L."/>
            <person name="Westerberg I."/>
            <person name="Brannstrom I.O."/>
            <person name="Guillou S."/>
            <person name="Cros-Aarteil S."/>
            <person name="Calhoun S."/>
            <person name="Haridas S."/>
            <person name="Kuo A."/>
            <person name="Mondo S."/>
            <person name="Pangilinan J."/>
            <person name="Riley R."/>
            <person name="Labutti K."/>
            <person name="Andreopoulos B."/>
            <person name="Lipzen A."/>
            <person name="Chen C."/>
            <person name="Yanf M."/>
            <person name="Daum C."/>
            <person name="Ng V."/>
            <person name="Clum A."/>
            <person name="Steindorff A."/>
            <person name="Ohm R."/>
            <person name="Martin F."/>
            <person name="Silar P."/>
            <person name="Natvig D."/>
            <person name="Lalanne C."/>
            <person name="Gautier V."/>
            <person name="Ament-Velasquez S.L."/>
            <person name="Kruys A."/>
            <person name="Hutchinson M.I."/>
            <person name="Powell A.J."/>
            <person name="Barry K."/>
            <person name="Miller A.N."/>
            <person name="Grigoriev I.V."/>
            <person name="Debuchy R."/>
            <person name="Gladieux P."/>
            <person name="Thoren M.H."/>
            <person name="Johannesson H."/>
        </authorList>
    </citation>
    <scope>NUCLEOTIDE SEQUENCE</scope>
    <source>
        <strain evidence="1">CBS 307.81</strain>
    </source>
</reference>
<keyword evidence="2" id="KW-1185">Reference proteome</keyword>
<comment type="caution">
    <text evidence="1">The sequence shown here is derived from an EMBL/GenBank/DDBJ whole genome shotgun (WGS) entry which is preliminary data.</text>
</comment>
<accession>A0AA39Z857</accession>
<name>A0AA39Z857_9PEZI</name>
<proteinExistence type="predicted"/>
<dbReference type="EMBL" id="JAULSY010000097">
    <property type="protein sequence ID" value="KAK0665983.1"/>
    <property type="molecule type" value="Genomic_DNA"/>
</dbReference>
<organism evidence="1 2">
    <name type="scientific">Cercophora samala</name>
    <dbReference type="NCBI Taxonomy" id="330535"/>
    <lineage>
        <taxon>Eukaryota</taxon>
        <taxon>Fungi</taxon>
        <taxon>Dikarya</taxon>
        <taxon>Ascomycota</taxon>
        <taxon>Pezizomycotina</taxon>
        <taxon>Sordariomycetes</taxon>
        <taxon>Sordariomycetidae</taxon>
        <taxon>Sordariales</taxon>
        <taxon>Lasiosphaeriaceae</taxon>
        <taxon>Cercophora</taxon>
    </lineage>
</organism>
<evidence type="ECO:0000313" key="1">
    <source>
        <dbReference type="EMBL" id="KAK0665983.1"/>
    </source>
</evidence>
<evidence type="ECO:0000313" key="2">
    <source>
        <dbReference type="Proteomes" id="UP001174997"/>
    </source>
</evidence>
<sequence>MGQSIVRCHGVDLTLFVLTLISTKSCFSFFPSRIWHTAAQRNLITSGVWVNTGTASPFLFSYFLTKFCFWFIDKWGDVCVCVCVVGLSTVCQRKRSECILNKQRRVRGVRGLRGRDDEWCGNQRGVLIDADGAFHGV</sequence>
<gene>
    <name evidence="1" type="ORF">QBC41DRAFT_326710</name>
</gene>